<evidence type="ECO:0000256" key="1">
    <source>
        <dbReference type="SAM" id="Phobius"/>
    </source>
</evidence>
<reference evidence="2 4" key="1">
    <citation type="journal article" date="2015" name="Genome Announc.">
        <title>Complete Genome Sequence of Corynebacterium kutscheri DSM 20755, a Corynebacterial Type Strain with Remarkably Low G+C Content of Chromosomal DNA.</title>
        <authorList>
            <person name="Ruckert C."/>
            <person name="Albersmeier A."/>
            <person name="Winkler A."/>
            <person name="Tauch A."/>
        </authorList>
    </citation>
    <scope>NUCLEOTIDE SEQUENCE [LARGE SCALE GENOMIC DNA]</scope>
    <source>
        <strain evidence="2 4">DSM 20755</strain>
    </source>
</reference>
<reference evidence="3 5" key="2">
    <citation type="submission" date="2018-12" db="EMBL/GenBank/DDBJ databases">
        <authorList>
            <consortium name="Pathogen Informatics"/>
        </authorList>
    </citation>
    <scope>NUCLEOTIDE SEQUENCE [LARGE SCALE GENOMIC DNA]</scope>
    <source>
        <strain evidence="3 5">NCTC949</strain>
    </source>
</reference>
<dbReference type="Proteomes" id="UP000033457">
    <property type="component" value="Chromosome"/>
</dbReference>
<dbReference type="EMBL" id="LR134377">
    <property type="protein sequence ID" value="VEH05331.1"/>
    <property type="molecule type" value="Genomic_DNA"/>
</dbReference>
<keyword evidence="4" id="KW-1185">Reference proteome</keyword>
<organism evidence="2 4">
    <name type="scientific">Corynebacterium kutscheri</name>
    <dbReference type="NCBI Taxonomy" id="35755"/>
    <lineage>
        <taxon>Bacteria</taxon>
        <taxon>Bacillati</taxon>
        <taxon>Actinomycetota</taxon>
        <taxon>Actinomycetes</taxon>
        <taxon>Mycobacteriales</taxon>
        <taxon>Corynebacteriaceae</taxon>
        <taxon>Corynebacterium</taxon>
    </lineage>
</organism>
<evidence type="ECO:0000313" key="3">
    <source>
        <dbReference type="EMBL" id="VEH05331.1"/>
    </source>
</evidence>
<dbReference type="Proteomes" id="UP000271380">
    <property type="component" value="Chromosome"/>
</dbReference>
<dbReference type="InterPro" id="IPR005325">
    <property type="entry name" value="DUF308_memb"/>
</dbReference>
<dbReference type="Pfam" id="PF03729">
    <property type="entry name" value="DUF308"/>
    <property type="match status" value="1"/>
</dbReference>
<dbReference type="PANTHER" id="PTHR34989:SF1">
    <property type="entry name" value="PROTEIN HDED"/>
    <property type="match status" value="1"/>
</dbReference>
<feature type="transmembrane region" description="Helical" evidence="1">
    <location>
        <begin position="146"/>
        <end position="166"/>
    </location>
</feature>
<feature type="transmembrane region" description="Helical" evidence="1">
    <location>
        <begin position="63"/>
        <end position="81"/>
    </location>
</feature>
<accession>A0A0F6TCU1</accession>
<dbReference type="EMBL" id="CP011312">
    <property type="protein sequence ID" value="AKE40374.1"/>
    <property type="molecule type" value="Genomic_DNA"/>
</dbReference>
<feature type="transmembrane region" description="Helical" evidence="1">
    <location>
        <begin position="119"/>
        <end position="140"/>
    </location>
</feature>
<name>A0A0F6TCU1_9CORY</name>
<dbReference type="RefSeq" id="WP_046438407.1">
    <property type="nucleotide sequence ID" value="NZ_CP011312.1"/>
</dbReference>
<feature type="transmembrane region" description="Helical" evidence="1">
    <location>
        <begin position="87"/>
        <end position="107"/>
    </location>
</feature>
<keyword evidence="1" id="KW-0812">Transmembrane</keyword>
<dbReference type="HOGENOM" id="CLU_091585_5_1_11"/>
<feature type="transmembrane region" description="Helical" evidence="1">
    <location>
        <begin position="7"/>
        <end position="27"/>
    </location>
</feature>
<dbReference type="InterPro" id="IPR052712">
    <property type="entry name" value="Acid_resist_chaperone_HdeD"/>
</dbReference>
<dbReference type="OrthoDB" id="3829721at2"/>
<sequence length="185" mass="19709">MLQGNLARSFFLSGALAIIVGLLIMAWPGITLVTLAIVWGIYAIVDGISSFMRISSTQGGERFLNIFSGIIGVVAGIAVIAQPVLGMAILTWVLGFWMIVRGFTEIFGAFSSVKGGAKWWLVLAGVLWIIAGGFVMSYPGSAMVSIIYWLGFFSIVWGIALIVAGIQVRSAEKKTESTPEAESVA</sequence>
<dbReference type="PANTHER" id="PTHR34989">
    <property type="entry name" value="PROTEIN HDED"/>
    <property type="match status" value="1"/>
</dbReference>
<dbReference type="GO" id="GO:0005886">
    <property type="term" value="C:plasma membrane"/>
    <property type="evidence" value="ECO:0007669"/>
    <property type="project" value="TreeGrafter"/>
</dbReference>
<proteinExistence type="predicted"/>
<evidence type="ECO:0000313" key="5">
    <source>
        <dbReference type="Proteomes" id="UP000271380"/>
    </source>
</evidence>
<keyword evidence="1" id="KW-0472">Membrane</keyword>
<keyword evidence="1" id="KW-1133">Transmembrane helix</keyword>
<evidence type="ECO:0000313" key="4">
    <source>
        <dbReference type="Proteomes" id="UP000033457"/>
    </source>
</evidence>
<gene>
    <name evidence="3" type="ORF">NCTC949_00550</name>
    <name evidence="2" type="ORF">UL82_00700</name>
</gene>
<dbReference type="KEGG" id="cku:UL82_00700"/>
<protein>
    <submittedName>
        <fullName evidence="3">Acid-resistance membrane protein</fullName>
    </submittedName>
</protein>
<evidence type="ECO:0000313" key="2">
    <source>
        <dbReference type="EMBL" id="AKE40374.1"/>
    </source>
</evidence>
<dbReference type="AlphaFoldDB" id="A0A0F6TCU1"/>